<protein>
    <recommendedName>
        <fullName evidence="4">Tryptophan-rich sensory protein</fullName>
    </recommendedName>
</protein>
<dbReference type="AlphaFoldDB" id="A0AAC8YZ90"/>
<dbReference type="Proteomes" id="UP000076088">
    <property type="component" value="Chromosome"/>
</dbReference>
<feature type="transmembrane region" description="Helical" evidence="1">
    <location>
        <begin position="212"/>
        <end position="228"/>
    </location>
</feature>
<dbReference type="EMBL" id="CP013344">
    <property type="protein sequence ID" value="AMU89023.1"/>
    <property type="molecule type" value="Genomic_DNA"/>
</dbReference>
<sequence>MTQTIATPAPAADPARIVVLLCALAQIGAALLPVMGIGTPVGDRSDAVQTLITPAGWAFSIWGALYLGSLVFALLQFTASGRDSALFAALRWPAAGAFLGNALWATWVQLGDIDAVSTLIIFGSLVSILIAYRRIAAWTAPFSAAERWGAILPLSALASWLTAASIVNVAATLRYYGVDAAPDVAPLISAAIIVVGGLIAATALARGKGNPPFALVFLWALAAIFAAGGQEAAAVAVAAAIAAILVLIGISLGWRDGGAHHWSGSRS</sequence>
<evidence type="ECO:0000313" key="3">
    <source>
        <dbReference type="Proteomes" id="UP000076088"/>
    </source>
</evidence>
<gene>
    <name evidence="2" type="ORF">ATM17_08215</name>
</gene>
<name>A0AAC8YZ90_SPHMC</name>
<feature type="transmembrane region" description="Helical" evidence="1">
    <location>
        <begin position="184"/>
        <end position="205"/>
    </location>
</feature>
<evidence type="ECO:0000313" key="2">
    <source>
        <dbReference type="EMBL" id="AMU89023.1"/>
    </source>
</evidence>
<reference evidence="2 3" key="2">
    <citation type="journal article" date="2016" name="Genome Announc.">
        <title>Complete Genome Sequence of Sphingopyxis macrogoltabida Strain 203N (NBRC 111659), a Polyethylene Glycol Degrader.</title>
        <authorList>
            <person name="Ohtsubo Y."/>
            <person name="Nonoyama S."/>
            <person name="Nagata Y."/>
            <person name="Numata M."/>
            <person name="Tsuchikane K."/>
            <person name="Hosoyama A."/>
            <person name="Yamazoe A."/>
            <person name="Tsuda M."/>
            <person name="Fujita N."/>
            <person name="Kawai F."/>
        </authorList>
    </citation>
    <scope>NUCLEOTIDE SEQUENCE [LARGE SCALE GENOMIC DNA]</scope>
    <source>
        <strain evidence="2 3">203N</strain>
    </source>
</reference>
<feature type="transmembrane region" description="Helical" evidence="1">
    <location>
        <begin position="89"/>
        <end position="110"/>
    </location>
</feature>
<feature type="transmembrane region" description="Helical" evidence="1">
    <location>
        <begin position="148"/>
        <end position="172"/>
    </location>
</feature>
<reference evidence="3" key="1">
    <citation type="submission" date="2015-11" db="EMBL/GenBank/DDBJ databases">
        <title>Complete genome sequence of a polyethylene-glycol degrader Sphingopyxis macrogoltabida 203N (NBRC 111659).</title>
        <authorList>
            <person name="Yoshiyuki O."/>
            <person name="Shouta N."/>
            <person name="Nagata Y."/>
            <person name="Numata M."/>
            <person name="Tsuchikane K."/>
            <person name="Hosoyama A."/>
            <person name="Yamazoe A."/>
            <person name="Tsuda M."/>
            <person name="Fujita N."/>
            <person name="Kawai F."/>
        </authorList>
    </citation>
    <scope>NUCLEOTIDE SEQUENCE [LARGE SCALE GENOMIC DNA]</scope>
    <source>
        <strain evidence="3">203N</strain>
    </source>
</reference>
<organism evidence="2 3">
    <name type="scientific">Sphingopyxis macrogoltabida</name>
    <name type="common">Sphingomonas macrogoltabidus</name>
    <dbReference type="NCBI Taxonomy" id="33050"/>
    <lineage>
        <taxon>Bacteria</taxon>
        <taxon>Pseudomonadati</taxon>
        <taxon>Pseudomonadota</taxon>
        <taxon>Alphaproteobacteria</taxon>
        <taxon>Sphingomonadales</taxon>
        <taxon>Sphingomonadaceae</taxon>
        <taxon>Sphingopyxis</taxon>
    </lineage>
</organism>
<keyword evidence="3" id="KW-1185">Reference proteome</keyword>
<proteinExistence type="predicted"/>
<evidence type="ECO:0008006" key="4">
    <source>
        <dbReference type="Google" id="ProtNLM"/>
    </source>
</evidence>
<accession>A0AAC8YZ90</accession>
<keyword evidence="1" id="KW-0472">Membrane</keyword>
<dbReference type="RefSeq" id="WP_054733404.1">
    <property type="nucleotide sequence ID" value="NZ_CP009429.1"/>
</dbReference>
<keyword evidence="1" id="KW-1133">Transmembrane helix</keyword>
<evidence type="ECO:0000256" key="1">
    <source>
        <dbReference type="SAM" id="Phobius"/>
    </source>
</evidence>
<dbReference type="PANTHER" id="PTHR33802">
    <property type="entry name" value="SI:CH211-161H7.5-RELATED"/>
    <property type="match status" value="1"/>
</dbReference>
<dbReference type="KEGG" id="smaz:LH19_11665"/>
<feature type="transmembrane region" description="Helical" evidence="1">
    <location>
        <begin position="57"/>
        <end position="77"/>
    </location>
</feature>
<feature type="transmembrane region" description="Helical" evidence="1">
    <location>
        <begin position="234"/>
        <end position="254"/>
    </location>
</feature>
<feature type="transmembrane region" description="Helical" evidence="1">
    <location>
        <begin position="116"/>
        <end position="136"/>
    </location>
</feature>
<dbReference type="PANTHER" id="PTHR33802:SF1">
    <property type="entry name" value="XK-RELATED PROTEIN"/>
    <property type="match status" value="1"/>
</dbReference>
<feature type="transmembrane region" description="Helical" evidence="1">
    <location>
        <begin position="17"/>
        <end position="37"/>
    </location>
</feature>
<keyword evidence="1" id="KW-0812">Transmembrane</keyword>